<keyword evidence="3 11" id="KW-0812">Transmembrane</keyword>
<dbReference type="AlphaFoldDB" id="L8GI96"/>
<feature type="transmembrane region" description="Helical" evidence="11">
    <location>
        <begin position="260"/>
        <end position="280"/>
    </location>
</feature>
<feature type="transmembrane region" description="Helical" evidence="11">
    <location>
        <begin position="221"/>
        <end position="248"/>
    </location>
</feature>
<dbReference type="GO" id="GO:0004888">
    <property type="term" value="F:transmembrane signaling receptor activity"/>
    <property type="evidence" value="ECO:0007669"/>
    <property type="project" value="InterPro"/>
</dbReference>
<dbReference type="GO" id="GO:0007166">
    <property type="term" value="P:cell surface receptor signaling pathway"/>
    <property type="evidence" value="ECO:0007669"/>
    <property type="project" value="InterPro"/>
</dbReference>
<dbReference type="STRING" id="1257118.L8GI96"/>
<dbReference type="EMBL" id="KB008103">
    <property type="protein sequence ID" value="ELR12810.1"/>
    <property type="molecule type" value="Genomic_DNA"/>
</dbReference>
<evidence type="ECO:0000256" key="4">
    <source>
        <dbReference type="ARBA" id="ARBA00022729"/>
    </source>
</evidence>
<dbReference type="Pfam" id="PF01534">
    <property type="entry name" value="Frizzled"/>
    <property type="match status" value="1"/>
</dbReference>
<organism evidence="15 16">
    <name type="scientific">Acanthamoeba castellanii (strain ATCC 30010 / Neff)</name>
    <dbReference type="NCBI Taxonomy" id="1257118"/>
    <lineage>
        <taxon>Eukaryota</taxon>
        <taxon>Amoebozoa</taxon>
        <taxon>Discosea</taxon>
        <taxon>Longamoebia</taxon>
        <taxon>Centramoebida</taxon>
        <taxon>Acanthamoebidae</taxon>
        <taxon>Acanthamoeba</taxon>
    </lineage>
</organism>
<evidence type="ECO:0000256" key="9">
    <source>
        <dbReference type="ARBA" id="ARBA00023180"/>
    </source>
</evidence>
<feature type="compositionally biased region" description="Low complexity" evidence="10">
    <location>
        <begin position="561"/>
        <end position="578"/>
    </location>
</feature>
<evidence type="ECO:0000256" key="7">
    <source>
        <dbReference type="ARBA" id="ARBA00023157"/>
    </source>
</evidence>
<evidence type="ECO:0000259" key="14">
    <source>
        <dbReference type="PROSITE" id="PS50261"/>
    </source>
</evidence>
<feature type="chain" id="PRO_5003989787" evidence="12">
    <location>
        <begin position="29"/>
        <end position="594"/>
    </location>
</feature>
<feature type="domain" description="G-protein coupled receptors family 2 profile 2" evidence="14">
    <location>
        <begin position="221"/>
        <end position="524"/>
    </location>
</feature>
<evidence type="ECO:0000256" key="6">
    <source>
        <dbReference type="ARBA" id="ARBA00023136"/>
    </source>
</evidence>
<feature type="transmembrane region" description="Helical" evidence="11">
    <location>
        <begin position="512"/>
        <end position="532"/>
    </location>
</feature>
<dbReference type="GeneID" id="14913162"/>
<feature type="signal peptide" evidence="12">
    <location>
        <begin position="1"/>
        <end position="28"/>
    </location>
</feature>
<dbReference type="PANTHER" id="PTHR31787:SF15">
    <property type="entry name" value="FRIZZLED AND SMOOTHENED-LIKE PROTEIN P-RELATED"/>
    <property type="match status" value="1"/>
</dbReference>
<feature type="transmembrane region" description="Helical" evidence="11">
    <location>
        <begin position="356"/>
        <end position="376"/>
    </location>
</feature>
<evidence type="ECO:0000313" key="16">
    <source>
        <dbReference type="Proteomes" id="UP000011083"/>
    </source>
</evidence>
<dbReference type="KEGG" id="acan:ACA1_093560"/>
<evidence type="ECO:0000256" key="1">
    <source>
        <dbReference type="ARBA" id="ARBA00004141"/>
    </source>
</evidence>
<evidence type="ECO:0000256" key="10">
    <source>
        <dbReference type="SAM" id="MobiDB-lite"/>
    </source>
</evidence>
<dbReference type="PROSITE" id="PS50261">
    <property type="entry name" value="G_PROTEIN_RECEP_F2_4"/>
    <property type="match status" value="1"/>
</dbReference>
<keyword evidence="6 11" id="KW-0472">Membrane</keyword>
<dbReference type="OMA" id="LACWIRK"/>
<evidence type="ECO:0000256" key="2">
    <source>
        <dbReference type="ARBA" id="ARBA00008077"/>
    </source>
</evidence>
<dbReference type="PROSITE" id="PS50038">
    <property type="entry name" value="FZ"/>
    <property type="match status" value="1"/>
</dbReference>
<dbReference type="InterPro" id="IPR017981">
    <property type="entry name" value="GPCR_2-like_7TM"/>
</dbReference>
<proteinExistence type="inferred from homology"/>
<dbReference type="Proteomes" id="UP000011083">
    <property type="component" value="Unassembled WGS sequence"/>
</dbReference>
<dbReference type="InterPro" id="IPR000539">
    <property type="entry name" value="Frizzled/Smoothened_7TM"/>
</dbReference>
<gene>
    <name evidence="15" type="ORF">ACA1_093560</name>
</gene>
<evidence type="ECO:0000256" key="5">
    <source>
        <dbReference type="ARBA" id="ARBA00022989"/>
    </source>
</evidence>
<evidence type="ECO:0000259" key="13">
    <source>
        <dbReference type="PROSITE" id="PS50038"/>
    </source>
</evidence>
<dbReference type="VEuPathDB" id="AmoebaDB:ACA1_093560"/>
<feature type="domain" description="FZ" evidence="13">
    <location>
        <begin position="29"/>
        <end position="169"/>
    </location>
</feature>
<dbReference type="PANTHER" id="PTHR31787">
    <property type="entry name" value="G-PROTEIN-COUPLED RECEPTOR GPCR FAMILY PROTEIN"/>
    <property type="match status" value="1"/>
</dbReference>
<dbReference type="SMART" id="SM01330">
    <property type="entry name" value="Frizzled"/>
    <property type="match status" value="1"/>
</dbReference>
<feature type="transmembrane region" description="Helical" evidence="11">
    <location>
        <begin position="442"/>
        <end position="461"/>
    </location>
</feature>
<dbReference type="Gene3D" id="1.20.1070.10">
    <property type="entry name" value="Rhodopsin 7-helix transmembrane proteins"/>
    <property type="match status" value="1"/>
</dbReference>
<feature type="compositionally biased region" description="Acidic residues" evidence="10">
    <location>
        <begin position="580"/>
        <end position="594"/>
    </location>
</feature>
<reference evidence="15 16" key="1">
    <citation type="journal article" date="2013" name="Genome Biol.">
        <title>Genome of Acanthamoeba castellanii highlights extensive lateral gene transfer and early evolution of tyrosine kinase signaling.</title>
        <authorList>
            <person name="Clarke M."/>
            <person name="Lohan A.J."/>
            <person name="Liu B."/>
            <person name="Lagkouvardos I."/>
            <person name="Roy S."/>
            <person name="Zafar N."/>
            <person name="Bertelli C."/>
            <person name="Schilde C."/>
            <person name="Kianianmomeni A."/>
            <person name="Burglin T.R."/>
            <person name="Frech C."/>
            <person name="Turcotte B."/>
            <person name="Kopec K.O."/>
            <person name="Synnott J.M."/>
            <person name="Choo C."/>
            <person name="Paponov I."/>
            <person name="Finkler A."/>
            <person name="Soon Heng Tan C."/>
            <person name="Hutchins A.P."/>
            <person name="Weinmeier T."/>
            <person name="Rattei T."/>
            <person name="Chu J.S."/>
            <person name="Gimenez G."/>
            <person name="Irimia M."/>
            <person name="Rigden D.J."/>
            <person name="Fitzpatrick D.A."/>
            <person name="Lorenzo-Morales J."/>
            <person name="Bateman A."/>
            <person name="Chiu C.H."/>
            <person name="Tang P."/>
            <person name="Hegemann P."/>
            <person name="Fromm H."/>
            <person name="Raoult D."/>
            <person name="Greub G."/>
            <person name="Miranda-Saavedra D."/>
            <person name="Chen N."/>
            <person name="Nash P."/>
            <person name="Ginger M.L."/>
            <person name="Horn M."/>
            <person name="Schaap P."/>
            <person name="Caler L."/>
            <person name="Loftus B."/>
        </authorList>
    </citation>
    <scope>NUCLEOTIDE SEQUENCE [LARGE SCALE GENOMIC DNA]</scope>
    <source>
        <strain evidence="15 16">Neff</strain>
    </source>
</reference>
<dbReference type="PRINTS" id="PR00489">
    <property type="entry name" value="FRIZZLED"/>
</dbReference>
<keyword evidence="8" id="KW-0675">Receptor</keyword>
<comment type="similarity">
    <text evidence="2">Belongs to the G-protein coupled receptor Fz/Smo family.</text>
</comment>
<accession>L8GI96</accession>
<dbReference type="SUPFAM" id="SSF63501">
    <property type="entry name" value="Frizzled cysteine-rich domain"/>
    <property type="match status" value="1"/>
</dbReference>
<dbReference type="GO" id="GO:0016020">
    <property type="term" value="C:membrane"/>
    <property type="evidence" value="ECO:0007669"/>
    <property type="project" value="UniProtKB-SubCell"/>
</dbReference>
<dbReference type="InterPro" id="IPR036790">
    <property type="entry name" value="Frizzled_dom_sf"/>
</dbReference>
<keyword evidence="7" id="KW-1015">Disulfide bond</keyword>
<protein>
    <submittedName>
        <fullName evidence="15">Frizzled/Smoothened family membrane region protein</fullName>
    </submittedName>
</protein>
<sequence length="594" mass="65541">MPPTPPHRPLIALFILGLVGLLCATTAAQSSVGCVPFQGSPATSGKCDPVVTYSNVYVALGQTYESVDEGAANVTKLAGAFVPYSCRQALITFACLGSFLECSVDTTTFTPSVVLPCRSVCERVLTECSAFAIENGLASLLPDCDKTVELNGVVYPAFPPDGLVDCNAPPAGLVVGYSQADCPYPLKYNQDGEEYYQNNGYEGMDICVYPCPDPMFSDGEWAGVIVVDIVLNFLSFWLSFFLVVTFLLMPQKRRFPALIFFYFGLLSAIVGFVCLFFPAVRGGIEPLVCTEGTPKRLVTMSNAGEHDGGGVVCIIQGIILYYCPMAAMFWWLFLVLTVFELIVLERSTNFIKRFHLFYHIVAWGFPLIGVVILLASKNIGALTGVPSCFMATDHEAYGWVLFYGPLATCLIIGSILMTLSVIKFARIRFRFSGHTKDKIEQLVRMILLVMAYFLILAYPLAFRIYQRVIQDDLIDALEEQVTCSATTATECGLTYRLNYGSLLLEVMDVSCYGIIIFITMCSSDMLIWWYYLLKAWATQSPRDALDISKDMIMGSGKWGESKNSTMTKSSKNTNSHSQSFEDDENDGSINNEDL</sequence>
<evidence type="ECO:0000256" key="12">
    <source>
        <dbReference type="SAM" id="SignalP"/>
    </source>
</evidence>
<keyword evidence="5 11" id="KW-1133">Transmembrane helix</keyword>
<feature type="transmembrane region" description="Helical" evidence="11">
    <location>
        <begin position="319"/>
        <end position="344"/>
    </location>
</feature>
<evidence type="ECO:0000256" key="11">
    <source>
        <dbReference type="SAM" id="Phobius"/>
    </source>
</evidence>
<dbReference type="RefSeq" id="XP_004334823.1">
    <property type="nucleotide sequence ID" value="XM_004334775.1"/>
</dbReference>
<evidence type="ECO:0000313" key="15">
    <source>
        <dbReference type="EMBL" id="ELR12810.1"/>
    </source>
</evidence>
<comment type="subcellular location">
    <subcellularLocation>
        <location evidence="1">Membrane</location>
        <topology evidence="1">Multi-pass membrane protein</topology>
    </subcellularLocation>
</comment>
<dbReference type="Pfam" id="PF01392">
    <property type="entry name" value="Fz"/>
    <property type="match status" value="1"/>
</dbReference>
<dbReference type="OrthoDB" id="18326at2759"/>
<feature type="transmembrane region" description="Helical" evidence="11">
    <location>
        <begin position="396"/>
        <end position="422"/>
    </location>
</feature>
<evidence type="ECO:0000256" key="3">
    <source>
        <dbReference type="ARBA" id="ARBA00022692"/>
    </source>
</evidence>
<evidence type="ECO:0000256" key="8">
    <source>
        <dbReference type="ARBA" id="ARBA00023170"/>
    </source>
</evidence>
<feature type="region of interest" description="Disordered" evidence="10">
    <location>
        <begin position="557"/>
        <end position="594"/>
    </location>
</feature>
<name>L8GI96_ACACF</name>
<dbReference type="InterPro" id="IPR050949">
    <property type="entry name" value="GPCR_Fz/Smo-like"/>
</dbReference>
<keyword evidence="4 12" id="KW-0732">Signal</keyword>
<keyword evidence="16" id="KW-1185">Reference proteome</keyword>
<keyword evidence="9" id="KW-0325">Glycoprotein</keyword>
<dbReference type="InterPro" id="IPR020067">
    <property type="entry name" value="Frizzled_dom"/>
</dbReference>
<dbReference type="Gene3D" id="1.10.2000.10">
    <property type="entry name" value="Frizzled cysteine-rich domain"/>
    <property type="match status" value="1"/>
</dbReference>